<feature type="non-terminal residue" evidence="2">
    <location>
        <position position="1"/>
    </location>
</feature>
<protein>
    <submittedName>
        <fullName evidence="2">Thioesterase</fullName>
    </submittedName>
</protein>
<reference evidence="2" key="1">
    <citation type="submission" date="2020-02" db="EMBL/GenBank/DDBJ databases">
        <authorList>
            <person name="Meier V. D."/>
        </authorList>
    </citation>
    <scope>NUCLEOTIDE SEQUENCE</scope>
    <source>
        <strain evidence="2">AVDCRST_MAG25</strain>
    </source>
</reference>
<feature type="compositionally biased region" description="Basic and acidic residues" evidence="1">
    <location>
        <begin position="118"/>
        <end position="133"/>
    </location>
</feature>
<feature type="compositionally biased region" description="Basic residues" evidence="1">
    <location>
        <begin position="62"/>
        <end position="76"/>
    </location>
</feature>
<sequence>GRDRRSHPNRELAGPAPRGRGGEGDERAGVPSRHGPGRSTGAADSGAHGVRVRRDRGGQGRLRVRPRRVPLQSHRYRPWRPRLRPLRLRDGMRDTYRPPGRGRLHDRRAQGELSPPHQHADRARRVRGEDHPRRGTHSHRGGEAPGRGRQALRPRHDYLYDPAWWRGRRSPQGRGSRRRRGSRL</sequence>
<feature type="region of interest" description="Disordered" evidence="1">
    <location>
        <begin position="90"/>
        <end position="184"/>
    </location>
</feature>
<feature type="region of interest" description="Disordered" evidence="1">
    <location>
        <begin position="1"/>
        <end position="76"/>
    </location>
</feature>
<organism evidence="2">
    <name type="scientific">uncultured Rubrobacteraceae bacterium</name>
    <dbReference type="NCBI Taxonomy" id="349277"/>
    <lineage>
        <taxon>Bacteria</taxon>
        <taxon>Bacillati</taxon>
        <taxon>Actinomycetota</taxon>
        <taxon>Rubrobacteria</taxon>
        <taxon>Rubrobacterales</taxon>
        <taxon>Rubrobacteraceae</taxon>
        <taxon>environmental samples</taxon>
    </lineage>
</organism>
<gene>
    <name evidence="2" type="ORF">AVDCRST_MAG25-2010</name>
</gene>
<dbReference type="AlphaFoldDB" id="A0A6J4RGP3"/>
<feature type="non-terminal residue" evidence="2">
    <location>
        <position position="184"/>
    </location>
</feature>
<feature type="compositionally biased region" description="Basic residues" evidence="1">
    <location>
        <begin position="166"/>
        <end position="184"/>
    </location>
</feature>
<accession>A0A6J4RGP3</accession>
<feature type="compositionally biased region" description="Basic and acidic residues" evidence="1">
    <location>
        <begin position="1"/>
        <end position="10"/>
    </location>
</feature>
<evidence type="ECO:0000256" key="1">
    <source>
        <dbReference type="SAM" id="MobiDB-lite"/>
    </source>
</evidence>
<evidence type="ECO:0000313" key="2">
    <source>
        <dbReference type="EMBL" id="CAA9470662.1"/>
    </source>
</evidence>
<dbReference type="EMBL" id="CADCVI010000125">
    <property type="protein sequence ID" value="CAA9470662.1"/>
    <property type="molecule type" value="Genomic_DNA"/>
</dbReference>
<name>A0A6J4RGP3_9ACTN</name>
<proteinExistence type="predicted"/>